<accession>A0A375I9S3</accession>
<sequence length="33" mass="3659">MCLSMLQRLDGTDRRLTADSTLAVMNPNARNPP</sequence>
<evidence type="ECO:0000313" key="1">
    <source>
        <dbReference type="EMBL" id="SPK70631.1"/>
    </source>
</evidence>
<name>A0A375I9S3_9BURK</name>
<dbReference type="Proteomes" id="UP000255505">
    <property type="component" value="Unassembled WGS sequence"/>
</dbReference>
<reference evidence="1 2" key="1">
    <citation type="submission" date="2018-01" db="EMBL/GenBank/DDBJ databases">
        <authorList>
            <person name="Gaut B.S."/>
            <person name="Morton B.R."/>
            <person name="Clegg M.T."/>
            <person name="Duvall M.R."/>
        </authorList>
    </citation>
    <scope>NUCLEOTIDE SEQUENCE [LARGE SCALE GENOMIC DNA]</scope>
    <source>
        <strain evidence="1">Cupriavidus taiwanensis LMG 19425</strain>
    </source>
</reference>
<dbReference type="AlphaFoldDB" id="A0A375I9S3"/>
<protein>
    <submittedName>
        <fullName evidence="1">Uncharacterized protein</fullName>
    </submittedName>
</protein>
<evidence type="ECO:0000313" key="2">
    <source>
        <dbReference type="Proteomes" id="UP000255505"/>
    </source>
</evidence>
<proteinExistence type="predicted"/>
<gene>
    <name evidence="1" type="ORF">CT19425_U610027</name>
</gene>
<dbReference type="EMBL" id="OOEF01000058">
    <property type="protein sequence ID" value="SPK70631.1"/>
    <property type="molecule type" value="Genomic_DNA"/>
</dbReference>
<organism evidence="1 2">
    <name type="scientific">Cupriavidus taiwanensis</name>
    <dbReference type="NCBI Taxonomy" id="164546"/>
    <lineage>
        <taxon>Bacteria</taxon>
        <taxon>Pseudomonadati</taxon>
        <taxon>Pseudomonadota</taxon>
        <taxon>Betaproteobacteria</taxon>
        <taxon>Burkholderiales</taxon>
        <taxon>Burkholderiaceae</taxon>
        <taxon>Cupriavidus</taxon>
    </lineage>
</organism>